<reference evidence="8 9" key="1">
    <citation type="journal article" date="2009" name="Appl. Environ. Microbiol.">
        <title>Three genomes from the phylum Acidobacteria provide insight into the lifestyles of these microorganisms in soils.</title>
        <authorList>
            <person name="Ward N.L."/>
            <person name="Challacombe J.F."/>
            <person name="Janssen P.H."/>
            <person name="Henrissat B."/>
            <person name="Coutinho P.M."/>
            <person name="Wu M."/>
            <person name="Xie G."/>
            <person name="Haft D.H."/>
            <person name="Sait M."/>
            <person name="Badger J."/>
            <person name="Barabote R.D."/>
            <person name="Bradley B."/>
            <person name="Brettin T.S."/>
            <person name="Brinkac L.M."/>
            <person name="Bruce D."/>
            <person name="Creasy T."/>
            <person name="Daugherty S.C."/>
            <person name="Davidsen T.M."/>
            <person name="DeBoy R.T."/>
            <person name="Detter J.C."/>
            <person name="Dodson R.J."/>
            <person name="Durkin A.S."/>
            <person name="Ganapathy A."/>
            <person name="Gwinn-Giglio M."/>
            <person name="Han C.S."/>
            <person name="Khouri H."/>
            <person name="Kiss H."/>
            <person name="Kothari S.P."/>
            <person name="Madupu R."/>
            <person name="Nelson K.E."/>
            <person name="Nelson W.C."/>
            <person name="Paulsen I."/>
            <person name="Penn K."/>
            <person name="Ren Q."/>
            <person name="Rosovitz M.J."/>
            <person name="Selengut J.D."/>
            <person name="Shrivastava S."/>
            <person name="Sullivan S.A."/>
            <person name="Tapia R."/>
            <person name="Thompson L.S."/>
            <person name="Watkins K.L."/>
            <person name="Yang Q."/>
            <person name="Yu C."/>
            <person name="Zafar N."/>
            <person name="Zhou L."/>
            <person name="Kuske C.R."/>
        </authorList>
    </citation>
    <scope>NUCLEOTIDE SEQUENCE [LARGE SCALE GENOMIC DNA]</scope>
    <source>
        <strain evidence="9">ATCC 51196 / DSM 11244 / BCRC 80197 / JCM 7670 / NBRC 15755 / NCIMB 13165 / 161</strain>
    </source>
</reference>
<feature type="binding site" evidence="6">
    <location>
        <begin position="19"/>
        <end position="26"/>
    </location>
    <ligand>
        <name>ATP</name>
        <dbReference type="ChEBI" id="CHEBI:30616"/>
    </ligand>
</feature>
<dbReference type="Pfam" id="PF00580">
    <property type="entry name" value="UvrD-helicase"/>
    <property type="match status" value="2"/>
</dbReference>
<sequence>MCDQRKAIIAEPGHLLVLGGPGSGKTTVALFKAKQRFSTLKPSQEILFLSFSRAAIRQVLLRCKEILKPAERRAVAVQTYHSFCMDMLRAHGRLLLGHPVRFMYPGDERLQKAAFEGDWEAERQRQAKEMGIFCFDLFAQGAAELLERCAALRKLIGDSFPMIIVDEFQDTDDNQWRIVAQLAKVADIFCLADPDQRIFDYRDDIDPLRIEGLRTTLAPREFDLGGENHRSPNAGILNFANAVLHNQSPLPDTSDIMQLRYWPRAFASTVHACVVFTFSELRKLGVENPSVAVLSRSNGLISDVSAILAEKHAYNGRELPIVEHDVVWDAELSAAAAVVVASTLEWPTAAAEVAVARTLALIAAYYKLKNAEEPTKSAAEAAQKYEAAASKVASEETPRIKAAKELLAAHQSGIQMVGDPVADWKSARRVLQEISALGELYREVRLVRLFRATDALASGLSNRWLATGSYEGVSDLVKGILEQEKLIAVERDPRGCILMNIHKSKGKEFDGVVLIEGAFKSHFFDERKEVSPYERSRRLLRVGLTRARHRVTILRPQGARPLVDPI</sequence>
<gene>
    <name evidence="8" type="ordered locus">ACP_3244</name>
</gene>
<dbReference type="HOGENOM" id="CLU_474772_0_0_0"/>
<dbReference type="InterPro" id="IPR027785">
    <property type="entry name" value="UvrD-like_helicase_C"/>
</dbReference>
<feature type="domain" description="UvrD-like helicase ATP-binding" evidence="7">
    <location>
        <begin position="1"/>
        <end position="232"/>
    </location>
</feature>
<dbReference type="SUPFAM" id="SSF52540">
    <property type="entry name" value="P-loop containing nucleoside triphosphate hydrolases"/>
    <property type="match status" value="1"/>
</dbReference>
<evidence type="ECO:0000256" key="5">
    <source>
        <dbReference type="ARBA" id="ARBA00034923"/>
    </source>
</evidence>
<accession>C1F5R1</accession>
<dbReference type="PANTHER" id="PTHR11070">
    <property type="entry name" value="UVRD / RECB / PCRA DNA HELICASE FAMILY MEMBER"/>
    <property type="match status" value="1"/>
</dbReference>
<keyword evidence="1 6" id="KW-0547">Nucleotide-binding</keyword>
<dbReference type="EMBL" id="CP001472">
    <property type="protein sequence ID" value="ACO32296.1"/>
    <property type="molecule type" value="Genomic_DNA"/>
</dbReference>
<dbReference type="InParanoid" id="C1F5R1"/>
<dbReference type="PANTHER" id="PTHR11070:SF2">
    <property type="entry name" value="ATP-DEPENDENT DNA HELICASE SRS2"/>
    <property type="match status" value="1"/>
</dbReference>
<dbReference type="InterPro" id="IPR027417">
    <property type="entry name" value="P-loop_NTPase"/>
</dbReference>
<dbReference type="GO" id="GO:0005524">
    <property type="term" value="F:ATP binding"/>
    <property type="evidence" value="ECO:0007669"/>
    <property type="project" value="UniProtKB-UniRule"/>
</dbReference>
<name>C1F5R1_ACIC5</name>
<evidence type="ECO:0000259" key="7">
    <source>
        <dbReference type="PROSITE" id="PS51198"/>
    </source>
</evidence>
<dbReference type="Gene3D" id="3.40.50.300">
    <property type="entry name" value="P-loop containing nucleotide triphosphate hydrolases"/>
    <property type="match status" value="2"/>
</dbReference>
<proteinExistence type="predicted"/>
<evidence type="ECO:0000256" key="6">
    <source>
        <dbReference type="PROSITE-ProRule" id="PRU00560"/>
    </source>
</evidence>
<dbReference type="InterPro" id="IPR000212">
    <property type="entry name" value="DNA_helicase_UvrD/REP"/>
</dbReference>
<evidence type="ECO:0000313" key="9">
    <source>
        <dbReference type="Proteomes" id="UP000002207"/>
    </source>
</evidence>
<dbReference type="GO" id="GO:0016787">
    <property type="term" value="F:hydrolase activity"/>
    <property type="evidence" value="ECO:0007669"/>
    <property type="project" value="UniProtKB-UniRule"/>
</dbReference>
<evidence type="ECO:0000256" key="2">
    <source>
        <dbReference type="ARBA" id="ARBA00022801"/>
    </source>
</evidence>
<keyword evidence="9" id="KW-1185">Reference proteome</keyword>
<dbReference type="STRING" id="240015.ACP_3244"/>
<dbReference type="PROSITE" id="PS51198">
    <property type="entry name" value="UVRD_HELICASE_ATP_BIND"/>
    <property type="match status" value="1"/>
</dbReference>
<evidence type="ECO:0000313" key="8">
    <source>
        <dbReference type="EMBL" id="ACO32296.1"/>
    </source>
</evidence>
<keyword evidence="2 6" id="KW-0378">Hydrolase</keyword>
<evidence type="ECO:0000256" key="1">
    <source>
        <dbReference type="ARBA" id="ARBA00022741"/>
    </source>
</evidence>
<evidence type="ECO:0000256" key="4">
    <source>
        <dbReference type="ARBA" id="ARBA00022840"/>
    </source>
</evidence>
<dbReference type="GO" id="GO:0000725">
    <property type="term" value="P:recombinational repair"/>
    <property type="evidence" value="ECO:0007669"/>
    <property type="project" value="TreeGrafter"/>
</dbReference>
<protein>
    <recommendedName>
        <fullName evidence="5">DNA 3'-5' helicase II</fullName>
    </recommendedName>
</protein>
<keyword evidence="3 6" id="KW-0347">Helicase</keyword>
<dbReference type="InterPro" id="IPR014016">
    <property type="entry name" value="UvrD-like_ATP-bd"/>
</dbReference>
<organism evidence="8 9">
    <name type="scientific">Acidobacterium capsulatum (strain ATCC 51196 / DSM 11244 / BCRC 80197 / JCM 7670 / NBRC 15755 / NCIMB 13165 / 161)</name>
    <dbReference type="NCBI Taxonomy" id="240015"/>
    <lineage>
        <taxon>Bacteria</taxon>
        <taxon>Pseudomonadati</taxon>
        <taxon>Acidobacteriota</taxon>
        <taxon>Terriglobia</taxon>
        <taxon>Terriglobales</taxon>
        <taxon>Acidobacteriaceae</taxon>
        <taxon>Acidobacterium</taxon>
    </lineage>
</organism>
<dbReference type="Proteomes" id="UP000002207">
    <property type="component" value="Chromosome"/>
</dbReference>
<evidence type="ECO:0000256" key="3">
    <source>
        <dbReference type="ARBA" id="ARBA00022806"/>
    </source>
</evidence>
<dbReference type="GO" id="GO:0003677">
    <property type="term" value="F:DNA binding"/>
    <property type="evidence" value="ECO:0007669"/>
    <property type="project" value="InterPro"/>
</dbReference>
<dbReference type="AlphaFoldDB" id="C1F5R1"/>
<dbReference type="eggNOG" id="COG0210">
    <property type="taxonomic scope" value="Bacteria"/>
</dbReference>
<keyword evidence="4 6" id="KW-0067">ATP-binding</keyword>
<dbReference type="GO" id="GO:0043138">
    <property type="term" value="F:3'-5' DNA helicase activity"/>
    <property type="evidence" value="ECO:0007669"/>
    <property type="project" value="TreeGrafter"/>
</dbReference>
<dbReference type="KEGG" id="aca:ACP_3244"/>
<dbReference type="Pfam" id="PF13538">
    <property type="entry name" value="UvrD_C_2"/>
    <property type="match status" value="1"/>
</dbReference>